<evidence type="ECO:0000313" key="3">
    <source>
        <dbReference type="Proteomes" id="UP000286806"/>
    </source>
</evidence>
<evidence type="ECO:0000259" key="1">
    <source>
        <dbReference type="Pfam" id="PF13640"/>
    </source>
</evidence>
<protein>
    <submittedName>
        <fullName evidence="2">NikM protein</fullName>
    </submittedName>
</protein>
<accession>A0A401JHS1</accession>
<dbReference type="InterPro" id="IPR044862">
    <property type="entry name" value="Pro_4_hyd_alph_FE2OG_OXY"/>
</dbReference>
<proteinExistence type="predicted"/>
<dbReference type="Proteomes" id="UP000286806">
    <property type="component" value="Unassembled WGS sequence"/>
</dbReference>
<gene>
    <name evidence="2" type="ORF">SFMTTN_3433</name>
</gene>
<keyword evidence="3" id="KW-1185">Reference proteome</keyword>
<evidence type="ECO:0000313" key="2">
    <source>
        <dbReference type="EMBL" id="GBL47592.1"/>
    </source>
</evidence>
<reference evidence="2 3" key="1">
    <citation type="journal article" date="2019" name="Front. Microbiol.">
        <title>Genomes of Neutrophilic Sulfur-Oxidizing Chemolithoautotrophs Representing 9 Proteobacterial Species From 8 Genera.</title>
        <authorList>
            <person name="Watanabe T."/>
            <person name="Kojima H."/>
            <person name="Umezawa K."/>
            <person name="Hori C."/>
            <person name="Takasuka T.E."/>
            <person name="Kato Y."/>
            <person name="Fukui M."/>
        </authorList>
    </citation>
    <scope>NUCLEOTIDE SEQUENCE [LARGE SCALE GENOMIC DNA]</scope>
    <source>
        <strain evidence="2 3">TTN</strain>
    </source>
</reference>
<dbReference type="Gene3D" id="2.60.120.620">
    <property type="entry name" value="q2cbj1_9rhob like domain"/>
    <property type="match status" value="1"/>
</dbReference>
<sequence>MSNSARMKQGDAAFSLLDEAAIMAAELRHDPYDFAFAESAINSRFKDEVLADAPRIPDRGSYGLPNLHYGPRFGAVIQDLLSPRFRHLVEQKFDTDLSNNPPVILMMGNTTGHYNEGYAHPDSKHKIITVLVGFSREWPYERGRLRVLRSADREDYAFEFAPEFGRMIMFRVCDHSWHGFLPQKGQRMSLQLCYVDSESYVRREYFRHGVSAFAKSVPLLRKLIEWAPR</sequence>
<dbReference type="Pfam" id="PF13640">
    <property type="entry name" value="2OG-FeII_Oxy_3"/>
    <property type="match status" value="1"/>
</dbReference>
<name>A0A401JHS1_9PROT</name>
<dbReference type="AlphaFoldDB" id="A0A401JHS1"/>
<organism evidence="2 3">
    <name type="scientific">Sulfuriferula multivorans</name>
    <dbReference type="NCBI Taxonomy" id="1559896"/>
    <lineage>
        <taxon>Bacteria</taxon>
        <taxon>Pseudomonadati</taxon>
        <taxon>Pseudomonadota</taxon>
        <taxon>Betaproteobacteria</taxon>
        <taxon>Nitrosomonadales</taxon>
        <taxon>Sulfuricellaceae</taxon>
        <taxon>Sulfuriferula</taxon>
    </lineage>
</organism>
<dbReference type="EMBL" id="BGOW01000049">
    <property type="protein sequence ID" value="GBL47592.1"/>
    <property type="molecule type" value="Genomic_DNA"/>
</dbReference>
<feature type="domain" description="Prolyl 4-hydroxylase alpha subunit Fe(2+) 2OG dioxygenase" evidence="1">
    <location>
        <begin position="111"/>
        <end position="191"/>
    </location>
</feature>
<comment type="caution">
    <text evidence="2">The sequence shown here is derived from an EMBL/GenBank/DDBJ whole genome shotgun (WGS) entry which is preliminary data.</text>
</comment>